<feature type="transmembrane region" description="Helical" evidence="1">
    <location>
        <begin position="551"/>
        <end position="570"/>
    </location>
</feature>
<dbReference type="EMBL" id="VHSG01000039">
    <property type="protein sequence ID" value="TQV66703.1"/>
    <property type="molecule type" value="Genomic_DNA"/>
</dbReference>
<evidence type="ECO:0000313" key="2">
    <source>
        <dbReference type="EMBL" id="TQV66703.1"/>
    </source>
</evidence>
<evidence type="ECO:0000313" key="3">
    <source>
        <dbReference type="Proteomes" id="UP000319732"/>
    </source>
</evidence>
<dbReference type="RefSeq" id="WP_142930025.1">
    <property type="nucleotide sequence ID" value="NZ_ML660115.1"/>
</dbReference>
<dbReference type="Proteomes" id="UP000319732">
    <property type="component" value="Unassembled WGS sequence"/>
</dbReference>
<protein>
    <recommendedName>
        <fullName evidence="4">DUF3592 domain-containing protein</fullName>
    </recommendedName>
</protein>
<name>A0A545SNZ3_9GAMM</name>
<feature type="transmembrane region" description="Helical" evidence="1">
    <location>
        <begin position="303"/>
        <end position="332"/>
    </location>
</feature>
<evidence type="ECO:0000256" key="1">
    <source>
        <dbReference type="SAM" id="Phobius"/>
    </source>
</evidence>
<accession>A0A545SNZ3</accession>
<keyword evidence="3" id="KW-1185">Reference proteome</keyword>
<dbReference type="AlphaFoldDB" id="A0A545SNZ3"/>
<keyword evidence="1" id="KW-1133">Transmembrane helix</keyword>
<feature type="transmembrane region" description="Helical" evidence="1">
    <location>
        <begin position="275"/>
        <end position="297"/>
    </location>
</feature>
<feature type="transmembrane region" description="Helical" evidence="1">
    <location>
        <begin position="62"/>
        <end position="80"/>
    </location>
</feature>
<dbReference type="OrthoDB" id="6402665at2"/>
<proteinExistence type="predicted"/>
<keyword evidence="1" id="KW-0812">Transmembrane</keyword>
<sequence>MFNRDNFRTHKPWRENRFYSTAARNFWLTLLALVVCAVISAVLLHELNSRLGGDWRRFNAGALLFMLMPLVTAVIAVDAVRQWLGLRRYGRVALEMDPYPGCIGGQVGGRATFGGLPAGARVQVLLSCIYVYISQHSSERRRTERVEWCDEGIADSHAMGGKTLLTFAFDVPGGLPPSTPAKGDYHYWQVTFAADVPGVDLKRRYRIPVFAGRERARGVIKSTSAKAAGRRLQAAQAAVDTLADGALEEAGLGRAVQYRRDGDSEFFYYPMGRHWLGAVFSAVFGVGFSWAVLGILAMGSHSLAGLLFAALFASPFALIAVGGVALALYFAFSSLWVSVTAQGVLTKRCLFGLSVLRRMVPAADTVAIRVQQTSSVSRDGRATAYFSLYLVARTYPELKVGEDIEGRELADALAAYLRRRLGVKEAPPEDVAEAGSVTAGKIPMGRSRLASAAGDGSVAEGTSIEATLTDNRAPIGAMPDEVISLLQEGHRVAAVSRLKNTRRGSLRQAREEIDRFLRDTPQLAQQPPDRVSRLVQQLEPYLPALKFAAKVYPYLIAVGLFGMLATRFHAG</sequence>
<feature type="transmembrane region" description="Helical" evidence="1">
    <location>
        <begin position="21"/>
        <end position="42"/>
    </location>
</feature>
<gene>
    <name evidence="2" type="ORF">FKG94_26780</name>
</gene>
<organism evidence="2 3">
    <name type="scientific">Exilibacterium tricleocarpae</name>
    <dbReference type="NCBI Taxonomy" id="2591008"/>
    <lineage>
        <taxon>Bacteria</taxon>
        <taxon>Pseudomonadati</taxon>
        <taxon>Pseudomonadota</taxon>
        <taxon>Gammaproteobacteria</taxon>
        <taxon>Cellvibrionales</taxon>
        <taxon>Cellvibrionaceae</taxon>
        <taxon>Exilibacterium</taxon>
    </lineage>
</organism>
<keyword evidence="1" id="KW-0472">Membrane</keyword>
<reference evidence="2 3" key="1">
    <citation type="submission" date="2019-06" db="EMBL/GenBank/DDBJ databases">
        <title>Whole genome sequence for Cellvibrionaceae sp. R142.</title>
        <authorList>
            <person name="Wang G."/>
        </authorList>
    </citation>
    <scope>NUCLEOTIDE SEQUENCE [LARGE SCALE GENOMIC DNA]</scope>
    <source>
        <strain evidence="2 3">R142</strain>
    </source>
</reference>
<evidence type="ECO:0008006" key="4">
    <source>
        <dbReference type="Google" id="ProtNLM"/>
    </source>
</evidence>
<comment type="caution">
    <text evidence="2">The sequence shown here is derived from an EMBL/GenBank/DDBJ whole genome shotgun (WGS) entry which is preliminary data.</text>
</comment>